<dbReference type="PANTHER" id="PTHR43020:SF2">
    <property type="entry name" value="MITOCHONDRIAL TRNA METHYLTHIOTRANSFERASE CDK5RAP1"/>
    <property type="match status" value="1"/>
</dbReference>
<evidence type="ECO:0000256" key="2">
    <source>
        <dbReference type="ARBA" id="ARBA00022485"/>
    </source>
</evidence>
<protein>
    <recommendedName>
        <fullName evidence="9 10">tRNA-2-methylthio-N(6)-dimethylallyladenosine synthase</fullName>
        <ecNumber evidence="9 10">2.8.4.3</ecNumber>
    </recommendedName>
    <alternativeName>
        <fullName evidence="10">(Dimethylallyl)adenosine tRNA methylthiotransferase MiaB</fullName>
    </alternativeName>
    <alternativeName>
        <fullName evidence="10">tRNA-i(6)A37 methylthiotransferase</fullName>
    </alternativeName>
</protein>
<dbReference type="InterPro" id="IPR020612">
    <property type="entry name" value="Methylthiotransferase_CS"/>
</dbReference>
<evidence type="ECO:0000313" key="15">
    <source>
        <dbReference type="Proteomes" id="UP001240447"/>
    </source>
</evidence>
<evidence type="ECO:0000256" key="7">
    <source>
        <dbReference type="ARBA" id="ARBA00023004"/>
    </source>
</evidence>
<keyword evidence="3 10" id="KW-0808">Transferase</keyword>
<comment type="subcellular location">
    <subcellularLocation>
        <location evidence="10">Cytoplasm</location>
    </subcellularLocation>
</comment>
<dbReference type="InterPro" id="IPR007197">
    <property type="entry name" value="rSAM"/>
</dbReference>
<dbReference type="InterPro" id="IPR006463">
    <property type="entry name" value="MiaB_methiolase"/>
</dbReference>
<feature type="binding site" evidence="10">
    <location>
        <position position="178"/>
    </location>
    <ligand>
        <name>[4Fe-4S] cluster</name>
        <dbReference type="ChEBI" id="CHEBI:49883"/>
        <label>2</label>
        <note>4Fe-4S-S-AdoMet</note>
    </ligand>
</feature>
<comment type="function">
    <text evidence="1 10">Catalyzes the methylthiolation of N6-(dimethylallyl)adenosine (i(6)A), leading to the formation of 2-methylthio-N6-(dimethylallyl)adenosine (ms(2)i(6)A) at position 37 in tRNAs that read codons beginning with uridine.</text>
</comment>
<evidence type="ECO:0000256" key="3">
    <source>
        <dbReference type="ARBA" id="ARBA00022679"/>
    </source>
</evidence>
<evidence type="ECO:0000256" key="1">
    <source>
        <dbReference type="ARBA" id="ARBA00003234"/>
    </source>
</evidence>
<keyword evidence="10" id="KW-0963">Cytoplasm</keyword>
<keyword evidence="8 10" id="KW-0411">Iron-sulfur</keyword>
<dbReference type="NCBIfam" id="TIGR00089">
    <property type="entry name" value="MiaB/RimO family radical SAM methylthiotransferase"/>
    <property type="match status" value="1"/>
</dbReference>
<gene>
    <name evidence="10" type="primary">miaB</name>
    <name evidence="14" type="ORF">J2S59_002516</name>
</gene>
<feature type="binding site" evidence="10">
    <location>
        <position position="171"/>
    </location>
    <ligand>
        <name>[4Fe-4S] cluster</name>
        <dbReference type="ChEBI" id="CHEBI:49883"/>
        <label>2</label>
        <note>4Fe-4S-S-AdoMet</note>
    </ligand>
</feature>
<dbReference type="GO" id="GO:0035597">
    <property type="term" value="F:tRNA-2-methylthio-N(6)-dimethylallyladenosine(37) synthase activity"/>
    <property type="evidence" value="ECO:0007669"/>
    <property type="project" value="UniProtKB-EC"/>
</dbReference>
<keyword evidence="7 10" id="KW-0408">Iron</keyword>
<dbReference type="PROSITE" id="PS51449">
    <property type="entry name" value="MTTASE_N"/>
    <property type="match status" value="1"/>
</dbReference>
<comment type="similarity">
    <text evidence="10">Belongs to the methylthiotransferase family. MiaB subfamily.</text>
</comment>
<evidence type="ECO:0000256" key="10">
    <source>
        <dbReference type="HAMAP-Rule" id="MF_01864"/>
    </source>
</evidence>
<keyword evidence="2 10" id="KW-0004">4Fe-4S</keyword>
<evidence type="ECO:0000256" key="6">
    <source>
        <dbReference type="ARBA" id="ARBA00022723"/>
    </source>
</evidence>
<dbReference type="PROSITE" id="PS51918">
    <property type="entry name" value="RADICAL_SAM"/>
    <property type="match status" value="1"/>
</dbReference>
<feature type="binding site" evidence="10">
    <location>
        <position position="97"/>
    </location>
    <ligand>
        <name>[4Fe-4S] cluster</name>
        <dbReference type="ChEBI" id="CHEBI:49883"/>
        <label>1</label>
    </ligand>
</feature>
<dbReference type="InterPro" id="IPR023404">
    <property type="entry name" value="rSAM_horseshoe"/>
</dbReference>
<sequence length="509" mass="54899">MSSVDSSPVHAGPRTYEVRTHGCQMNVHDSERLTGLLEDAGYVAFDPTAAEADAADVVVFNTCAVRENADNKLYGNLGQLAPAKAKNPGMQIAVGGCLAQKDRGEITRKAPWVDVVFGTHNIGSLPVLLERARVAEEAQVEIIESLEVFPSTLPTKRESAYAAWVSISVGCNNTCTFCIVPSLRGKEKDRRPGEILAEIEALVAEGVSEVTLLGQNVNAYGVEFGDRQAFSKLLRACGEIDGLERVRFTSPHPAEFTDDVIEAMAETANVMPSLHMPLQSGSDQVLRAMRRSYRQSKFLGIIDRVRAAIPDAAITTDIIVGFPGETEEDFLATMAVVEKARFSGAFTFQYSKRPGTPAAVLEEQVPKAVVQERYERLVALVNDIAWEENKRLVGRRVDLLVSEGEGRKDTQTRRLSGRGPDNRLVHFTPTRPDGTAVEGIRPGDVVSVEVTYAAPHHLVADGTVLDVRRTRSGDAWDLRQGAAPAAKGVGLGMPAVGIPAPLPPAPACG</sequence>
<dbReference type="InterPro" id="IPR002792">
    <property type="entry name" value="TRAM_dom"/>
</dbReference>
<dbReference type="EMBL" id="JAUSQM010000001">
    <property type="protein sequence ID" value="MDP9822707.1"/>
    <property type="molecule type" value="Genomic_DNA"/>
</dbReference>
<evidence type="ECO:0000256" key="8">
    <source>
        <dbReference type="ARBA" id="ARBA00023014"/>
    </source>
</evidence>
<dbReference type="SFLD" id="SFLDG01082">
    <property type="entry name" value="B12-binding_domain_containing"/>
    <property type="match status" value="1"/>
</dbReference>
<dbReference type="CDD" id="cd01335">
    <property type="entry name" value="Radical_SAM"/>
    <property type="match status" value="1"/>
</dbReference>
<evidence type="ECO:0000259" key="12">
    <source>
        <dbReference type="PROSITE" id="PS51449"/>
    </source>
</evidence>
<dbReference type="EC" id="2.8.4.3" evidence="9 10"/>
<name>A0ABT9NR16_9ACTN</name>
<proteinExistence type="inferred from homology"/>
<keyword evidence="4 10" id="KW-0949">S-adenosyl-L-methionine</keyword>
<dbReference type="SFLD" id="SFLDF00273">
    <property type="entry name" value="(dimethylallyl)adenosine_tRNA"/>
    <property type="match status" value="1"/>
</dbReference>
<dbReference type="SUPFAM" id="SSF102114">
    <property type="entry name" value="Radical SAM enzymes"/>
    <property type="match status" value="1"/>
</dbReference>
<accession>A0ABT9NR16</accession>
<feature type="domain" description="Radical SAM core" evidence="13">
    <location>
        <begin position="157"/>
        <end position="388"/>
    </location>
</feature>
<keyword evidence="5 10" id="KW-0819">tRNA processing</keyword>
<dbReference type="HAMAP" id="MF_01864">
    <property type="entry name" value="tRNA_metthiotr_MiaB"/>
    <property type="match status" value="1"/>
</dbReference>
<evidence type="ECO:0000259" key="11">
    <source>
        <dbReference type="PROSITE" id="PS50926"/>
    </source>
</evidence>
<organism evidence="14 15">
    <name type="scientific">Nocardioides massiliensis</name>
    <dbReference type="NCBI Taxonomy" id="1325935"/>
    <lineage>
        <taxon>Bacteria</taxon>
        <taxon>Bacillati</taxon>
        <taxon>Actinomycetota</taxon>
        <taxon>Actinomycetes</taxon>
        <taxon>Propionibacteriales</taxon>
        <taxon>Nocardioidaceae</taxon>
        <taxon>Nocardioides</taxon>
    </lineage>
</organism>
<feature type="domain" description="TRAM" evidence="11">
    <location>
        <begin position="390"/>
        <end position="464"/>
    </location>
</feature>
<dbReference type="Pfam" id="PF04055">
    <property type="entry name" value="Radical_SAM"/>
    <property type="match status" value="1"/>
</dbReference>
<evidence type="ECO:0000313" key="14">
    <source>
        <dbReference type="EMBL" id="MDP9822707.1"/>
    </source>
</evidence>
<dbReference type="SFLD" id="SFLDS00029">
    <property type="entry name" value="Radical_SAM"/>
    <property type="match status" value="1"/>
</dbReference>
<comment type="cofactor">
    <cofactor evidence="10">
        <name>[4Fe-4S] cluster</name>
        <dbReference type="ChEBI" id="CHEBI:49883"/>
    </cofactor>
    <text evidence="10">Binds 2 [4Fe-4S] clusters. One cluster is coordinated with 3 cysteines and an exchangeable S-adenosyl-L-methionine.</text>
</comment>
<dbReference type="NCBIfam" id="TIGR01574">
    <property type="entry name" value="miaB-methiolase"/>
    <property type="match status" value="1"/>
</dbReference>
<comment type="catalytic activity">
    <reaction evidence="10">
        <text>N(6)-dimethylallyladenosine(37) in tRNA + (sulfur carrier)-SH + AH2 + 2 S-adenosyl-L-methionine = 2-methylsulfanyl-N(6)-dimethylallyladenosine(37) in tRNA + (sulfur carrier)-H + 5'-deoxyadenosine + L-methionine + A + S-adenosyl-L-homocysteine + 2 H(+)</text>
        <dbReference type="Rhea" id="RHEA:37067"/>
        <dbReference type="Rhea" id="RHEA-COMP:10375"/>
        <dbReference type="Rhea" id="RHEA-COMP:10376"/>
        <dbReference type="Rhea" id="RHEA-COMP:14737"/>
        <dbReference type="Rhea" id="RHEA-COMP:14739"/>
        <dbReference type="ChEBI" id="CHEBI:13193"/>
        <dbReference type="ChEBI" id="CHEBI:15378"/>
        <dbReference type="ChEBI" id="CHEBI:17319"/>
        <dbReference type="ChEBI" id="CHEBI:17499"/>
        <dbReference type="ChEBI" id="CHEBI:29917"/>
        <dbReference type="ChEBI" id="CHEBI:57844"/>
        <dbReference type="ChEBI" id="CHEBI:57856"/>
        <dbReference type="ChEBI" id="CHEBI:59789"/>
        <dbReference type="ChEBI" id="CHEBI:64428"/>
        <dbReference type="ChEBI" id="CHEBI:74415"/>
        <dbReference type="ChEBI" id="CHEBI:74417"/>
        <dbReference type="EC" id="2.8.4.3"/>
    </reaction>
</comment>
<dbReference type="SFLD" id="SFLDG01061">
    <property type="entry name" value="methylthiotransferase"/>
    <property type="match status" value="1"/>
</dbReference>
<comment type="subunit">
    <text evidence="10">Monomer.</text>
</comment>
<dbReference type="Gene3D" id="3.40.50.12160">
    <property type="entry name" value="Methylthiotransferase, N-terminal domain"/>
    <property type="match status" value="1"/>
</dbReference>
<dbReference type="SMART" id="SM00729">
    <property type="entry name" value="Elp3"/>
    <property type="match status" value="1"/>
</dbReference>
<keyword evidence="15" id="KW-1185">Reference proteome</keyword>
<dbReference type="Pfam" id="PF00919">
    <property type="entry name" value="UPF0004"/>
    <property type="match status" value="1"/>
</dbReference>
<feature type="binding site" evidence="10">
    <location>
        <position position="23"/>
    </location>
    <ligand>
        <name>[4Fe-4S] cluster</name>
        <dbReference type="ChEBI" id="CHEBI:49883"/>
        <label>1</label>
    </ligand>
</feature>
<dbReference type="InterPro" id="IPR038135">
    <property type="entry name" value="Methylthiotransferase_N_sf"/>
</dbReference>
<feature type="binding site" evidence="10">
    <location>
        <position position="63"/>
    </location>
    <ligand>
        <name>[4Fe-4S] cluster</name>
        <dbReference type="ChEBI" id="CHEBI:49883"/>
        <label>1</label>
    </ligand>
</feature>
<feature type="binding site" evidence="10">
    <location>
        <position position="175"/>
    </location>
    <ligand>
        <name>[4Fe-4S] cluster</name>
        <dbReference type="ChEBI" id="CHEBI:49883"/>
        <label>2</label>
        <note>4Fe-4S-S-AdoMet</note>
    </ligand>
</feature>
<dbReference type="InterPro" id="IPR006638">
    <property type="entry name" value="Elp3/MiaA/NifB-like_rSAM"/>
</dbReference>
<dbReference type="PROSITE" id="PS50926">
    <property type="entry name" value="TRAM"/>
    <property type="match status" value="1"/>
</dbReference>
<dbReference type="Gene3D" id="3.80.30.20">
    <property type="entry name" value="tm_1862 like domain"/>
    <property type="match status" value="1"/>
</dbReference>
<dbReference type="PANTHER" id="PTHR43020">
    <property type="entry name" value="CDK5 REGULATORY SUBUNIT-ASSOCIATED PROTEIN 1"/>
    <property type="match status" value="1"/>
</dbReference>
<evidence type="ECO:0000256" key="4">
    <source>
        <dbReference type="ARBA" id="ARBA00022691"/>
    </source>
</evidence>
<dbReference type="InterPro" id="IPR013848">
    <property type="entry name" value="Methylthiotransferase_N"/>
</dbReference>
<reference evidence="14 15" key="1">
    <citation type="submission" date="2023-07" db="EMBL/GenBank/DDBJ databases">
        <title>Sequencing the genomes of 1000 actinobacteria strains.</title>
        <authorList>
            <person name="Klenk H.-P."/>
        </authorList>
    </citation>
    <scope>NUCLEOTIDE SEQUENCE [LARGE SCALE GENOMIC DNA]</scope>
    <source>
        <strain evidence="14 15">GD13</strain>
    </source>
</reference>
<dbReference type="InterPro" id="IPR005839">
    <property type="entry name" value="Methylthiotransferase"/>
</dbReference>
<feature type="domain" description="MTTase N-terminal" evidence="12">
    <location>
        <begin position="14"/>
        <end position="134"/>
    </location>
</feature>
<dbReference type="PROSITE" id="PS01278">
    <property type="entry name" value="MTTASE_RADICAL"/>
    <property type="match status" value="1"/>
</dbReference>
<dbReference type="RefSeq" id="WP_306825178.1">
    <property type="nucleotide sequence ID" value="NZ_JAUSQM010000001.1"/>
</dbReference>
<evidence type="ECO:0000259" key="13">
    <source>
        <dbReference type="PROSITE" id="PS51918"/>
    </source>
</evidence>
<keyword evidence="6 10" id="KW-0479">Metal-binding</keyword>
<dbReference type="InterPro" id="IPR058240">
    <property type="entry name" value="rSAM_sf"/>
</dbReference>
<evidence type="ECO:0000256" key="5">
    <source>
        <dbReference type="ARBA" id="ARBA00022694"/>
    </source>
</evidence>
<evidence type="ECO:0000256" key="9">
    <source>
        <dbReference type="ARBA" id="ARBA00033765"/>
    </source>
</evidence>
<comment type="caution">
    <text evidence="14">The sequence shown here is derived from an EMBL/GenBank/DDBJ whole genome shotgun (WGS) entry which is preliminary data.</text>
</comment>
<dbReference type="Proteomes" id="UP001240447">
    <property type="component" value="Unassembled WGS sequence"/>
</dbReference>